<dbReference type="EMBL" id="WTVP01000050">
    <property type="protein sequence ID" value="NMG16862.1"/>
    <property type="molecule type" value="Genomic_DNA"/>
</dbReference>
<keyword evidence="3" id="KW-1185">Reference proteome</keyword>
<name>A0ABX1NZN0_9RHOO</name>
<feature type="signal peptide" evidence="1">
    <location>
        <begin position="1"/>
        <end position="23"/>
    </location>
</feature>
<evidence type="ECO:0000313" key="3">
    <source>
        <dbReference type="Proteomes" id="UP000633943"/>
    </source>
</evidence>
<comment type="caution">
    <text evidence="2">The sequence shown here is derived from an EMBL/GenBank/DDBJ whole genome shotgun (WGS) entry which is preliminary data.</text>
</comment>
<dbReference type="RefSeq" id="WP_169203422.1">
    <property type="nucleotide sequence ID" value="NZ_CP059467.1"/>
</dbReference>
<sequence>MKTRLARILLCAALIGAAAAASAGGPWRAAEQNTVGWQFMSPEERVEHQRRMRSFTSYEACVAYQAEHHARMAERAQQAGVTLAPKAESGCERFRARGVLK</sequence>
<dbReference type="Proteomes" id="UP000633943">
    <property type="component" value="Unassembled WGS sequence"/>
</dbReference>
<accession>A0ABX1NZN0</accession>
<gene>
    <name evidence="2" type="ORF">GPA24_15225</name>
</gene>
<reference evidence="2 3" key="1">
    <citation type="submission" date="2019-12" db="EMBL/GenBank/DDBJ databases">
        <title>Comparative genomics gives insights into the taxonomy of the Azoarcus-Aromatoleum group and reveals separate origins of nif in the plant-associated Azoarcus and non-plant-associated Aromatoleum sub-groups.</title>
        <authorList>
            <person name="Lafos M."/>
            <person name="Maluk M."/>
            <person name="Batista M."/>
            <person name="Junghare M."/>
            <person name="Carmona M."/>
            <person name="Faoro H."/>
            <person name="Cruz L.M."/>
            <person name="Battistoni F."/>
            <person name="De Souza E."/>
            <person name="Pedrosa F."/>
            <person name="Chen W.-M."/>
            <person name="Poole P.S."/>
            <person name="Dixon R.A."/>
            <person name="James E.K."/>
        </authorList>
    </citation>
    <scope>NUCLEOTIDE SEQUENCE [LARGE SCALE GENOMIC DNA]</scope>
    <source>
        <strain evidence="2 3">PbN1</strain>
    </source>
</reference>
<feature type="chain" id="PRO_5045461107" description="DUF4148 domain-containing protein" evidence="1">
    <location>
        <begin position="24"/>
        <end position="101"/>
    </location>
</feature>
<protein>
    <recommendedName>
        <fullName evidence="4">DUF4148 domain-containing protein</fullName>
    </recommendedName>
</protein>
<organism evidence="2 3">
    <name type="scientific">Aromatoleum bremense</name>
    <dbReference type="NCBI Taxonomy" id="76115"/>
    <lineage>
        <taxon>Bacteria</taxon>
        <taxon>Pseudomonadati</taxon>
        <taxon>Pseudomonadota</taxon>
        <taxon>Betaproteobacteria</taxon>
        <taxon>Rhodocyclales</taxon>
        <taxon>Rhodocyclaceae</taxon>
        <taxon>Aromatoleum</taxon>
    </lineage>
</organism>
<evidence type="ECO:0000313" key="2">
    <source>
        <dbReference type="EMBL" id="NMG16862.1"/>
    </source>
</evidence>
<evidence type="ECO:0000256" key="1">
    <source>
        <dbReference type="SAM" id="SignalP"/>
    </source>
</evidence>
<evidence type="ECO:0008006" key="4">
    <source>
        <dbReference type="Google" id="ProtNLM"/>
    </source>
</evidence>
<proteinExistence type="predicted"/>
<keyword evidence="1" id="KW-0732">Signal</keyword>